<keyword evidence="15" id="KW-0175">Coiled coil</keyword>
<dbReference type="NCBIfam" id="NF003673">
    <property type="entry name" value="PRK05298.1"/>
    <property type="match status" value="1"/>
</dbReference>
<feature type="domain" description="Helicase ATP-binding" evidence="18">
    <location>
        <begin position="28"/>
        <end position="162"/>
    </location>
</feature>
<dbReference type="SUPFAM" id="SSF52540">
    <property type="entry name" value="P-loop containing nucleoside triphosphate hydrolases"/>
    <property type="match status" value="2"/>
</dbReference>
<evidence type="ECO:0000256" key="15">
    <source>
        <dbReference type="SAM" id="Coils"/>
    </source>
</evidence>
<dbReference type="Pfam" id="PF04851">
    <property type="entry name" value="ResIII"/>
    <property type="match status" value="1"/>
</dbReference>
<evidence type="ECO:0000256" key="2">
    <source>
        <dbReference type="ARBA" id="ARBA00008533"/>
    </source>
</evidence>
<evidence type="ECO:0000256" key="9">
    <source>
        <dbReference type="ARBA" id="ARBA00023204"/>
    </source>
</evidence>
<dbReference type="CDD" id="cd18790">
    <property type="entry name" value="SF2_C_UvrB"/>
    <property type="match status" value="1"/>
</dbReference>
<keyword evidence="8 13" id="KW-0267">Excision nuclease</keyword>
<name>A0A2T5G446_9BACL</name>
<dbReference type="InterPro" id="IPR014001">
    <property type="entry name" value="Helicase_ATP-bd"/>
</dbReference>
<evidence type="ECO:0000256" key="13">
    <source>
        <dbReference type="HAMAP-Rule" id="MF_00204"/>
    </source>
</evidence>
<comment type="subunit">
    <text evidence="11 13 14">Forms a heterotetramer with UvrA during the search for lesions. Interacts with UvrC in an incision complex.</text>
</comment>
<dbReference type="InterPro" id="IPR036876">
    <property type="entry name" value="UVR_dom_sf"/>
</dbReference>
<dbReference type="GO" id="GO:0016887">
    <property type="term" value="F:ATP hydrolysis activity"/>
    <property type="evidence" value="ECO:0007669"/>
    <property type="project" value="InterPro"/>
</dbReference>
<dbReference type="PROSITE" id="PS51192">
    <property type="entry name" value="HELICASE_ATP_BIND_1"/>
    <property type="match status" value="1"/>
</dbReference>
<dbReference type="Gene3D" id="3.40.50.300">
    <property type="entry name" value="P-loop containing nucleotide triphosphate hydrolases"/>
    <property type="match status" value="3"/>
</dbReference>
<protein>
    <recommendedName>
        <fullName evidence="12 13">UvrABC system protein B</fullName>
        <shortName evidence="13">Protein UvrB</shortName>
    </recommendedName>
    <alternativeName>
        <fullName evidence="13">Excinuclease ABC subunit B</fullName>
    </alternativeName>
</protein>
<dbReference type="InterPro" id="IPR041471">
    <property type="entry name" value="UvrB_inter"/>
</dbReference>
<dbReference type="Pfam" id="PF12344">
    <property type="entry name" value="UvrB"/>
    <property type="match status" value="1"/>
</dbReference>
<comment type="subcellular location">
    <subcellularLocation>
        <location evidence="1 13 14">Cytoplasm</location>
    </subcellularLocation>
</comment>
<comment type="domain">
    <text evidence="13">The beta-hairpin motif is involved in DNA binding.</text>
</comment>
<feature type="binding site" evidence="13">
    <location>
        <begin position="41"/>
        <end position="48"/>
    </location>
    <ligand>
        <name>ATP</name>
        <dbReference type="ChEBI" id="CHEBI:30616"/>
    </ligand>
</feature>
<feature type="short sequence motif" description="Beta-hairpin" evidence="13">
    <location>
        <begin position="94"/>
        <end position="117"/>
    </location>
</feature>
<keyword evidence="6 13" id="KW-0228">DNA excision</keyword>
<feature type="compositionally biased region" description="Polar residues" evidence="16">
    <location>
        <begin position="686"/>
        <end position="698"/>
    </location>
</feature>
<dbReference type="Pfam" id="PF17757">
    <property type="entry name" value="UvrB_inter"/>
    <property type="match status" value="1"/>
</dbReference>
<dbReference type="Gene3D" id="4.10.860.10">
    <property type="entry name" value="UVR domain"/>
    <property type="match status" value="1"/>
</dbReference>
<feature type="region of interest" description="Disordered" evidence="16">
    <location>
        <begin position="672"/>
        <end position="698"/>
    </location>
</feature>
<dbReference type="InterPro" id="IPR004807">
    <property type="entry name" value="UvrB"/>
</dbReference>
<evidence type="ECO:0000313" key="20">
    <source>
        <dbReference type="EMBL" id="PTQ50961.1"/>
    </source>
</evidence>
<evidence type="ECO:0000256" key="7">
    <source>
        <dbReference type="ARBA" id="ARBA00022840"/>
    </source>
</evidence>
<keyword evidence="7 13" id="KW-0067">ATP-binding</keyword>
<comment type="function">
    <text evidence="13">The UvrABC repair system catalyzes the recognition and processing of DNA lesions. A damage recognition complex composed of 2 UvrA and 2 UvrB subunits scans DNA for abnormalities. Upon binding of the UvrA(2)B(2) complex to a putative damaged site, the DNA wraps around one UvrB monomer. DNA wrap is dependent on ATP binding by UvrB and probably causes local melting of the DNA helix, facilitating insertion of UvrB beta-hairpin between the DNA strands. Then UvrB probes one DNA strand for the presence of a lesion. If a lesion is found the UvrA subunits dissociate and the UvrB-DNA preincision complex is formed. This complex is subsequently bound by UvrC and the second UvrB is released. If no lesion is found, the DNA wraps around the other UvrB subunit that will check the other stand for damage.</text>
</comment>
<dbReference type="HAMAP" id="MF_00204">
    <property type="entry name" value="UvrB"/>
    <property type="match status" value="1"/>
</dbReference>
<dbReference type="CDD" id="cd17916">
    <property type="entry name" value="DEXHc_UvrB"/>
    <property type="match status" value="1"/>
</dbReference>
<dbReference type="SMART" id="SM00490">
    <property type="entry name" value="HELICc"/>
    <property type="match status" value="1"/>
</dbReference>
<keyword evidence="3 13" id="KW-0963">Cytoplasm</keyword>
<evidence type="ECO:0000259" key="17">
    <source>
        <dbReference type="PROSITE" id="PS50151"/>
    </source>
</evidence>
<comment type="similarity">
    <text evidence="2 13 14">Belongs to the UvrB family.</text>
</comment>
<accession>A0A2T5G446</accession>
<dbReference type="AlphaFoldDB" id="A0A2T5G446"/>
<dbReference type="SUPFAM" id="SSF46600">
    <property type="entry name" value="C-terminal UvrC-binding domain of UvrB"/>
    <property type="match status" value="1"/>
</dbReference>
<evidence type="ECO:0000256" key="11">
    <source>
        <dbReference type="ARBA" id="ARBA00026033"/>
    </source>
</evidence>
<evidence type="ECO:0000256" key="3">
    <source>
        <dbReference type="ARBA" id="ARBA00022490"/>
    </source>
</evidence>
<dbReference type="GO" id="GO:0005737">
    <property type="term" value="C:cytoplasm"/>
    <property type="evidence" value="ECO:0007669"/>
    <property type="project" value="UniProtKB-SubCell"/>
</dbReference>
<dbReference type="GO" id="GO:0006289">
    <property type="term" value="P:nucleotide-excision repair"/>
    <property type="evidence" value="ECO:0007669"/>
    <property type="project" value="UniProtKB-UniRule"/>
</dbReference>
<dbReference type="PROSITE" id="PS51194">
    <property type="entry name" value="HELICASE_CTER"/>
    <property type="match status" value="1"/>
</dbReference>
<dbReference type="Gene3D" id="6.10.140.240">
    <property type="match status" value="1"/>
</dbReference>
<keyword evidence="9 13" id="KW-0234">DNA repair</keyword>
<dbReference type="SMART" id="SM00487">
    <property type="entry name" value="DEXDc"/>
    <property type="match status" value="1"/>
</dbReference>
<dbReference type="FunFam" id="3.40.50.300:FF:000477">
    <property type="entry name" value="UvrABC system protein B"/>
    <property type="match status" value="1"/>
</dbReference>
<keyword evidence="5 13" id="KW-0227">DNA damage</keyword>
<dbReference type="PANTHER" id="PTHR24029">
    <property type="entry name" value="UVRABC SYSTEM PROTEIN B"/>
    <property type="match status" value="1"/>
</dbReference>
<evidence type="ECO:0000256" key="16">
    <source>
        <dbReference type="SAM" id="MobiDB-lite"/>
    </source>
</evidence>
<dbReference type="EMBL" id="PEBW01000008">
    <property type="protein sequence ID" value="PTQ50961.1"/>
    <property type="molecule type" value="Genomic_DNA"/>
</dbReference>
<dbReference type="Pfam" id="PF00271">
    <property type="entry name" value="Helicase_C"/>
    <property type="match status" value="1"/>
</dbReference>
<evidence type="ECO:0000256" key="6">
    <source>
        <dbReference type="ARBA" id="ARBA00022769"/>
    </source>
</evidence>
<keyword evidence="10 13" id="KW-0742">SOS response</keyword>
<dbReference type="Proteomes" id="UP000244016">
    <property type="component" value="Unassembled WGS sequence"/>
</dbReference>
<dbReference type="InterPro" id="IPR001943">
    <property type="entry name" value="UVR_dom"/>
</dbReference>
<evidence type="ECO:0000256" key="8">
    <source>
        <dbReference type="ARBA" id="ARBA00022881"/>
    </source>
</evidence>
<dbReference type="PROSITE" id="PS50151">
    <property type="entry name" value="UVR"/>
    <property type="match status" value="1"/>
</dbReference>
<dbReference type="InterPro" id="IPR001650">
    <property type="entry name" value="Helicase_C-like"/>
</dbReference>
<evidence type="ECO:0000259" key="18">
    <source>
        <dbReference type="PROSITE" id="PS51192"/>
    </source>
</evidence>
<evidence type="ECO:0000256" key="5">
    <source>
        <dbReference type="ARBA" id="ARBA00022763"/>
    </source>
</evidence>
<sequence>MSMTQGFRLRAPYEPRGDQPRAIEALVRGIEEGRRFQTLLGATGTGKTFTIANVIARVQRPTLVIAHNKTLAGQLASELRAFFPENAVEFFISYYDYYQPEAYVPETDTYIEKDATINDEIDKLRHSATSALFERRDVIVVASVSAIYGLGDPREYRDLVLSLRVGMVRPIEEVLRKLVDIQYVRNDYEFTRGTFRLRGDVLEVFPASRSEQAIRVEFFGDEVERITEIDVLTGEVLAERDHVAIFPASHYVTTPDNLARAIRDIERELDERLAELRAQGKLLEAQRLEQRTRYDIEMLREMGYCPGIENYARHITGRPPGAPPYTLLDYFPDDFLLIVDESHVTIPQIRGMYNGDISRKQTLVEYGFRLPSALDNRPLRFDEFEARIPQAIFVSATPGPYEIEKSGGVVVEQIIRPTGLLDPEVFVRPTKGQIDDLVGEIRRRVERDERVFVTTLTKRMAEDLTDYLNDVGIRARYLHSDIDAIERLQLIRDLRLGEFDVLVGINLLREGLDVPEVSLVAILDADKEGFLRSETSLIQTIGRAARNANGTVILYADTVTEAMRRAIEETYRRRRIQEAYNREHGITPETVRKAVHEVTRATRPSDAGRTRVWERLRRRYGVGSGPVDDETVALLEQEMREAAERLDFERAAEIRDLLIELKGDRAWLKKRRSEGRYGEKGGSGFGTSSPSAERASTT</sequence>
<evidence type="ECO:0000256" key="12">
    <source>
        <dbReference type="ARBA" id="ARBA00029504"/>
    </source>
</evidence>
<dbReference type="PANTHER" id="PTHR24029:SF0">
    <property type="entry name" value="UVRABC SYSTEM PROTEIN B"/>
    <property type="match status" value="1"/>
</dbReference>
<reference evidence="20 21" key="1">
    <citation type="submission" date="2017-08" db="EMBL/GenBank/DDBJ databases">
        <title>Burning lignite coal seam in the remote Altai Mountains harbors a hydrogen-driven thermophilic microbial community.</title>
        <authorList>
            <person name="Kadnikov V.V."/>
            <person name="Mardanov A.V."/>
            <person name="Ivasenko D."/>
            <person name="Beletsky A.V."/>
            <person name="Karnachuk O.V."/>
            <person name="Ravin N.V."/>
        </authorList>
    </citation>
    <scope>NUCLEOTIDE SEQUENCE [LARGE SCALE GENOMIC DNA]</scope>
    <source>
        <strain evidence="20">AL31</strain>
    </source>
</reference>
<dbReference type="InterPro" id="IPR027417">
    <property type="entry name" value="P-loop_NTPase"/>
</dbReference>
<evidence type="ECO:0000256" key="10">
    <source>
        <dbReference type="ARBA" id="ARBA00023236"/>
    </source>
</evidence>
<evidence type="ECO:0000256" key="4">
    <source>
        <dbReference type="ARBA" id="ARBA00022741"/>
    </source>
</evidence>
<comment type="caution">
    <text evidence="20">The sequence shown here is derived from an EMBL/GenBank/DDBJ whole genome shotgun (WGS) entry which is preliminary data.</text>
</comment>
<evidence type="ECO:0000256" key="14">
    <source>
        <dbReference type="RuleBase" id="RU003587"/>
    </source>
</evidence>
<feature type="coiled-coil region" evidence="15">
    <location>
        <begin position="259"/>
        <end position="286"/>
    </location>
</feature>
<dbReference type="GO" id="GO:0009432">
    <property type="term" value="P:SOS response"/>
    <property type="evidence" value="ECO:0007669"/>
    <property type="project" value="UniProtKB-UniRule"/>
</dbReference>
<proteinExistence type="inferred from homology"/>
<evidence type="ECO:0000256" key="1">
    <source>
        <dbReference type="ARBA" id="ARBA00004496"/>
    </source>
</evidence>
<gene>
    <name evidence="13" type="primary">uvrB</name>
    <name evidence="20" type="ORF">BLITH_1199</name>
</gene>
<dbReference type="GO" id="GO:0005524">
    <property type="term" value="F:ATP binding"/>
    <property type="evidence" value="ECO:0007669"/>
    <property type="project" value="UniProtKB-UniRule"/>
</dbReference>
<dbReference type="GO" id="GO:0003677">
    <property type="term" value="F:DNA binding"/>
    <property type="evidence" value="ECO:0007669"/>
    <property type="project" value="UniProtKB-UniRule"/>
</dbReference>
<dbReference type="NCBIfam" id="TIGR00631">
    <property type="entry name" value="uvrb"/>
    <property type="match status" value="1"/>
</dbReference>
<dbReference type="GO" id="GO:0009381">
    <property type="term" value="F:excinuclease ABC activity"/>
    <property type="evidence" value="ECO:0007669"/>
    <property type="project" value="UniProtKB-UniRule"/>
</dbReference>
<dbReference type="Pfam" id="PF02151">
    <property type="entry name" value="UVR"/>
    <property type="match status" value="1"/>
</dbReference>
<dbReference type="GO" id="GO:0009380">
    <property type="term" value="C:excinuclease repair complex"/>
    <property type="evidence" value="ECO:0007669"/>
    <property type="project" value="InterPro"/>
</dbReference>
<dbReference type="InterPro" id="IPR006935">
    <property type="entry name" value="Helicase/UvrB_N"/>
</dbReference>
<keyword evidence="4 13" id="KW-0547">Nucleotide-binding</keyword>
<evidence type="ECO:0000313" key="21">
    <source>
        <dbReference type="Proteomes" id="UP000244016"/>
    </source>
</evidence>
<dbReference type="InterPro" id="IPR024759">
    <property type="entry name" value="UvrB_YAD/RRR_dom"/>
</dbReference>
<organism evidence="20 21">
    <name type="scientific">Brockia lithotrophica</name>
    <dbReference type="NCBI Taxonomy" id="933949"/>
    <lineage>
        <taxon>Bacteria</taxon>
        <taxon>Bacillati</taxon>
        <taxon>Bacillota</taxon>
        <taxon>Bacilli</taxon>
        <taxon>Bacillales</taxon>
        <taxon>Bacillales Family X. Incertae Sedis</taxon>
        <taxon>Brockia</taxon>
    </lineage>
</organism>
<evidence type="ECO:0000259" key="19">
    <source>
        <dbReference type="PROSITE" id="PS51194"/>
    </source>
</evidence>
<feature type="domain" description="Helicase C-terminal" evidence="19">
    <location>
        <begin position="433"/>
        <end position="599"/>
    </location>
</feature>
<feature type="domain" description="UVR" evidence="17">
    <location>
        <begin position="629"/>
        <end position="664"/>
    </location>
</feature>